<dbReference type="GO" id="GO:0005634">
    <property type="term" value="C:nucleus"/>
    <property type="evidence" value="ECO:0007669"/>
    <property type="project" value="UniProtKB-SubCell"/>
</dbReference>
<dbReference type="Pfam" id="PF14500">
    <property type="entry name" value="MMS19_N"/>
    <property type="match status" value="1"/>
</dbReference>
<keyword evidence="4" id="KW-1185">Reference proteome</keyword>
<dbReference type="PANTHER" id="PTHR12891:SF0">
    <property type="entry name" value="MMS19 NUCLEOTIDE EXCISION REPAIR PROTEIN HOMOLOG"/>
    <property type="match status" value="1"/>
</dbReference>
<dbReference type="PANTHER" id="PTHR12891">
    <property type="entry name" value="DNA REPAIR/TRANSCRIPTION PROTEIN MET18/MMS19"/>
    <property type="match status" value="1"/>
</dbReference>
<keyword evidence="1" id="KW-0227">DNA damage</keyword>
<evidence type="ECO:0000313" key="3">
    <source>
        <dbReference type="EMBL" id="TID16708.1"/>
    </source>
</evidence>
<proteinExistence type="inferred from homology"/>
<evidence type="ECO:0000256" key="1">
    <source>
        <dbReference type="RuleBase" id="RU367072"/>
    </source>
</evidence>
<dbReference type="SUPFAM" id="SSF48371">
    <property type="entry name" value="ARM repeat"/>
    <property type="match status" value="2"/>
</dbReference>
<sequence>MSSHRELVNEFVATQDPLIQNEKVQQLVDLLHQNELTLLNFIQSLQMYITSNNDQIRVTIFKLLSEVLNKLFPTKLYPKDIEVLINFLYSKLSDKPVMKYVLLSIYSLVSMKFFDKTSTNNLLTNLIEHYNPKEHPQSVRLTALKITNLVITTCSKDQYNNDTFILCFLHVSQNEKDPSNLLLIFQLLNAISKTLEINKYSQQLFDTMFRYYPISFKSANQAQEAQVDSLKDSLNSSLASNDIFGEELFPNLIDKFNSSTSNQVKMDILTTISTVSQLYSPQVIQEHFMPLWNTLKYTIINQEVANQISIPKILAYYENSTNESDQIFHSTLIALKHLSSKINYEGKLLVFDDLSNNLLVTERNRRFLQSYLTLAIVCLPSTYSEDETDQVLQKTLKALFSEEQPLDQIRNKRLILTVLSYFTLNSKFTSQLYQYRDQIMNIIQSSLSTSDLETTLKGLTIQLITTLILSPKFKTPSGFETGLLDEEKDILVGELTDLLISNSLKDVVDFNAVIEKELLMSLAKLAKVNENENLIANQVINKVMIYLRDENIDLLYKCKLLNHLMKISQTQSLIQNLSIRLINLLETNSLNAELVMQSLSSLFSYLPMSYNTQPIVQKFIPPLLEYIFTTNKEDAITYVCEIVRRLTVGLNVDDSINFISEIFNIFIGFLNLPEIKSSAKIFSSDKFNPQIEHLPILLNAIQGLSNNVELNGLIDCTLLVESLKNVKFEKNITKLQVNVGIATLFNKYMNYSNFDSVIDNESTSMEIKIWSLYGLILKNEAEAIKRFVKLLDNLPFEQSLKAIDIIFTPIKEVYDIEDIEGVDSVNINHNLDYDVELLIAFKKEMESMFMMRKQSKLNICNLTIRNMWKQRTLEVLLSDEELNSEKIDLIIPMVLTYLPEDIYSVHLQKLLPNLIKTIQTCEDNKIINSILIIIQNILKEENGKVYLKSYIDTVMKIAIENAQSKTKQLQIQSLKCILNITTFELPLTVPYKKRVTKLCADLLDDKSRSVRTLAVAVRQSWEDLGLDLSM</sequence>
<dbReference type="InterPro" id="IPR039920">
    <property type="entry name" value="MMS19"/>
</dbReference>
<keyword evidence="1" id="KW-0234">DNA repair</keyword>
<dbReference type="GO" id="GO:0006281">
    <property type="term" value="P:DNA repair"/>
    <property type="evidence" value="ECO:0007669"/>
    <property type="project" value="UniProtKB-UniRule"/>
</dbReference>
<dbReference type="InterPro" id="IPR029240">
    <property type="entry name" value="MMS19_N"/>
</dbReference>
<feature type="domain" description="MMS19 N-terminal" evidence="2">
    <location>
        <begin position="42"/>
        <end position="301"/>
    </location>
</feature>
<comment type="function">
    <text evidence="1">Key component of the cytosolic iron-sulfur protein assembly (CIA) complex, a multiprotein complex that mediates the incorporation of iron-sulfur cluster into apoproteins specifically involved in DNA metabolism and genomic integrity. In the CIA complex, MMS19 acts as an adapter between early-acting CIA components and a subset of cellular target iron-sulfur proteins.</text>
</comment>
<dbReference type="InterPro" id="IPR011989">
    <property type="entry name" value="ARM-like"/>
</dbReference>
<dbReference type="GO" id="GO:0051604">
    <property type="term" value="P:protein maturation"/>
    <property type="evidence" value="ECO:0007669"/>
    <property type="project" value="UniProtKB-UniRule"/>
</dbReference>
<evidence type="ECO:0000313" key="4">
    <source>
        <dbReference type="Proteomes" id="UP000307173"/>
    </source>
</evidence>
<dbReference type="STRING" id="52247.A0A4T0WYE0"/>
<keyword evidence="1" id="KW-0539">Nucleus</keyword>
<dbReference type="OrthoDB" id="342900at2759"/>
<comment type="similarity">
    <text evidence="1">Belongs to the MET18/MMS19 family.</text>
</comment>
<organism evidence="3 4">
    <name type="scientific">Pichia inconspicua</name>
    <dbReference type="NCBI Taxonomy" id="52247"/>
    <lineage>
        <taxon>Eukaryota</taxon>
        <taxon>Fungi</taxon>
        <taxon>Dikarya</taxon>
        <taxon>Ascomycota</taxon>
        <taxon>Saccharomycotina</taxon>
        <taxon>Pichiomycetes</taxon>
        <taxon>Pichiales</taxon>
        <taxon>Pichiaceae</taxon>
        <taxon>Pichia</taxon>
    </lineage>
</organism>
<comment type="caution">
    <text evidence="3">The sequence shown here is derived from an EMBL/GenBank/DDBJ whole genome shotgun (WGS) entry which is preliminary data.</text>
</comment>
<dbReference type="AlphaFoldDB" id="A0A4T0WYE0"/>
<evidence type="ECO:0000259" key="2">
    <source>
        <dbReference type="Pfam" id="PF14500"/>
    </source>
</evidence>
<dbReference type="GO" id="GO:0016226">
    <property type="term" value="P:iron-sulfur cluster assembly"/>
    <property type="evidence" value="ECO:0007669"/>
    <property type="project" value="UniProtKB-UniRule"/>
</dbReference>
<accession>A0A4T0WYE0</accession>
<gene>
    <name evidence="3" type="ORF">CANINC_004160</name>
</gene>
<dbReference type="Gene3D" id="1.25.10.10">
    <property type="entry name" value="Leucine-rich Repeat Variant"/>
    <property type="match status" value="1"/>
</dbReference>
<dbReference type="GO" id="GO:0097361">
    <property type="term" value="C:cytosolic [4Fe-4S] assembly targeting complex"/>
    <property type="evidence" value="ECO:0007669"/>
    <property type="project" value="UniProtKB-UniRule"/>
</dbReference>
<protein>
    <recommendedName>
        <fullName evidence="1">MMS19 nucleotide excision repair protein</fullName>
    </recommendedName>
</protein>
<dbReference type="InterPro" id="IPR016024">
    <property type="entry name" value="ARM-type_fold"/>
</dbReference>
<dbReference type="EMBL" id="SELW01000641">
    <property type="protein sequence ID" value="TID16708.1"/>
    <property type="molecule type" value="Genomic_DNA"/>
</dbReference>
<name>A0A4T0WYE0_9ASCO</name>
<reference evidence="3 4" key="1">
    <citation type="journal article" date="2019" name="Front. Genet.">
        <title>Whole-Genome Sequencing of the Opportunistic Yeast Pathogen Candida inconspicua Uncovers Its Hybrid Origin.</title>
        <authorList>
            <person name="Mixao V."/>
            <person name="Hansen A.P."/>
            <person name="Saus E."/>
            <person name="Boekhout T."/>
            <person name="Lass-Florl C."/>
            <person name="Gabaldon T."/>
        </authorList>
    </citation>
    <scope>NUCLEOTIDE SEQUENCE [LARGE SCALE GENOMIC DNA]</scope>
    <source>
        <strain evidence="3 4">CBS 180</strain>
    </source>
</reference>
<dbReference type="Proteomes" id="UP000307173">
    <property type="component" value="Unassembled WGS sequence"/>
</dbReference>
<comment type="subcellular location">
    <subcellularLocation>
        <location evidence="1">Nucleus</location>
    </subcellularLocation>
</comment>